<dbReference type="PANTHER" id="PTHR42884:SF14">
    <property type="entry name" value="NEUROENDOCRINE CONVERTASE 1"/>
    <property type="match status" value="1"/>
</dbReference>
<evidence type="ECO:0000256" key="2">
    <source>
        <dbReference type="ARBA" id="ARBA00022801"/>
    </source>
</evidence>
<dbReference type="InterPro" id="IPR000209">
    <property type="entry name" value="Peptidase_S8/S53_dom"/>
</dbReference>
<dbReference type="PROSITE" id="PS51892">
    <property type="entry name" value="SUBTILASE"/>
    <property type="match status" value="1"/>
</dbReference>
<dbReference type="SUPFAM" id="SSF49785">
    <property type="entry name" value="Galactose-binding domain-like"/>
    <property type="match status" value="1"/>
</dbReference>
<dbReference type="SUPFAM" id="SSF52743">
    <property type="entry name" value="Subtilisin-like"/>
    <property type="match status" value="1"/>
</dbReference>
<keyword evidence="1 4" id="KW-0645">Protease</keyword>
<dbReference type="InterPro" id="IPR015500">
    <property type="entry name" value="Peptidase_S8_subtilisin-rel"/>
</dbReference>
<dbReference type="RefSeq" id="WP_210658568.1">
    <property type="nucleotide sequence ID" value="NZ_JAGKQQ010000001.1"/>
</dbReference>
<comment type="similarity">
    <text evidence="4 5">Belongs to the peptidase S8 family.</text>
</comment>
<dbReference type="InterPro" id="IPR008979">
    <property type="entry name" value="Galactose-bd-like_sf"/>
</dbReference>
<evidence type="ECO:0000313" key="8">
    <source>
        <dbReference type="EMBL" id="MBP3958514.1"/>
    </source>
</evidence>
<gene>
    <name evidence="8" type="ORF">J8F10_24970</name>
</gene>
<feature type="compositionally biased region" description="Basic residues" evidence="6">
    <location>
        <begin position="688"/>
        <end position="703"/>
    </location>
</feature>
<feature type="active site" description="Charge relay system" evidence="4">
    <location>
        <position position="472"/>
    </location>
</feature>
<evidence type="ECO:0000313" key="9">
    <source>
        <dbReference type="Proteomes" id="UP000676565"/>
    </source>
</evidence>
<dbReference type="Pfam" id="PF01483">
    <property type="entry name" value="P_proprotein"/>
    <property type="match status" value="1"/>
</dbReference>
<feature type="region of interest" description="Disordered" evidence="6">
    <location>
        <begin position="669"/>
        <end position="703"/>
    </location>
</feature>
<evidence type="ECO:0000256" key="4">
    <source>
        <dbReference type="PROSITE-ProRule" id="PRU01240"/>
    </source>
</evidence>
<feature type="region of interest" description="Disordered" evidence="6">
    <location>
        <begin position="246"/>
        <end position="269"/>
    </location>
</feature>
<feature type="domain" description="P/Homo B" evidence="7">
    <location>
        <begin position="529"/>
        <end position="674"/>
    </location>
</feature>
<organism evidence="8 9">
    <name type="scientific">Gemmata palustris</name>
    <dbReference type="NCBI Taxonomy" id="2822762"/>
    <lineage>
        <taxon>Bacteria</taxon>
        <taxon>Pseudomonadati</taxon>
        <taxon>Planctomycetota</taxon>
        <taxon>Planctomycetia</taxon>
        <taxon>Gemmatales</taxon>
        <taxon>Gemmataceae</taxon>
        <taxon>Gemmata</taxon>
    </lineage>
</organism>
<evidence type="ECO:0000256" key="1">
    <source>
        <dbReference type="ARBA" id="ARBA00022670"/>
    </source>
</evidence>
<evidence type="ECO:0000259" key="7">
    <source>
        <dbReference type="PROSITE" id="PS51829"/>
    </source>
</evidence>
<evidence type="ECO:0000256" key="3">
    <source>
        <dbReference type="ARBA" id="ARBA00022825"/>
    </source>
</evidence>
<dbReference type="PRINTS" id="PR00723">
    <property type="entry name" value="SUBTILISIN"/>
</dbReference>
<dbReference type="InterPro" id="IPR023827">
    <property type="entry name" value="Peptidase_S8_Asp-AS"/>
</dbReference>
<sequence>MPHVNFGTKNEAGFDLVESPDLIAVRTRSRRSVTGVGPVPLPATAEVADGTLVTSFPDAGVEVYRVPTRARSVDERKRTLRAAPDVQFAGSVLVHPDTGEPVLYTENLYIRFREDVDPDDCEAIIRSAGLTVKEQLDFATNAYSVAAPEGTGQKVFEIAQTLLNRPDVIYCHPELIQRRRRKQIFPQQWHLKATTVDSVAVNAHANVEAAHAITRGAGVTIAVIDDGVDIDHPEFAGTGKIVAPRDATLETSDPRPKDTIPSRSRGDNHGTACAGVATANGTEGASGVAPQARLMPIRLADGLGSMREAKAFRWAADNGADVISCSWGPEDGEWFNAADPLHTTPFRLPASSKDAIDYAVTNGRGGRGCVVLFAAGNGNESVDIDGYASYENVIAVAACNDRSKRSVYSDFGTAVWCAFPSSDFGHQPFSHPDPLTTGIWTTDRVGRFGYNPGNTQFGDAAGRFANDFGGTSSSCPGAAGVAALVLAANPELRWNEVKELFSRACDKIDPAGGNYDANGHSDFYGYGRLNAETAVRLARENIGRVVILNMLLNEPIPDLGTVEGSVTAGETALAEKVAVSVRLRHTYIGDLVVTVVPPPASDLAPVVLHNRAGGSRDDIDMLYDESNTPALRAYRGAKCNGKWTVRVEDRAAQDSGTLEQIGVQLFLPPARSAPHSVSTPRAGEAKPHKNGKPGTRKVIKGKK</sequence>
<accession>A0ABS5BXT0</accession>
<feature type="compositionally biased region" description="Basic and acidic residues" evidence="6">
    <location>
        <begin position="252"/>
        <end position="268"/>
    </location>
</feature>
<comment type="caution">
    <text evidence="8">The sequence shown here is derived from an EMBL/GenBank/DDBJ whole genome shotgun (WGS) entry which is preliminary data.</text>
</comment>
<dbReference type="Gene3D" id="2.60.120.260">
    <property type="entry name" value="Galactose-binding domain-like"/>
    <property type="match status" value="1"/>
</dbReference>
<dbReference type="Gene3D" id="3.40.50.200">
    <property type="entry name" value="Peptidase S8/S53 domain"/>
    <property type="match status" value="1"/>
</dbReference>
<feature type="active site" description="Charge relay system" evidence="4">
    <location>
        <position position="225"/>
    </location>
</feature>
<keyword evidence="3 4" id="KW-0720">Serine protease</keyword>
<dbReference type="InterPro" id="IPR036852">
    <property type="entry name" value="Peptidase_S8/S53_dom_sf"/>
</dbReference>
<dbReference type="InterPro" id="IPR002884">
    <property type="entry name" value="P_dom"/>
</dbReference>
<dbReference type="Pfam" id="PF00082">
    <property type="entry name" value="Peptidase_S8"/>
    <property type="match status" value="1"/>
</dbReference>
<proteinExistence type="inferred from homology"/>
<dbReference type="Proteomes" id="UP000676565">
    <property type="component" value="Unassembled WGS sequence"/>
</dbReference>
<dbReference type="EMBL" id="JAGKQQ010000001">
    <property type="protein sequence ID" value="MBP3958514.1"/>
    <property type="molecule type" value="Genomic_DNA"/>
</dbReference>
<keyword evidence="9" id="KW-1185">Reference proteome</keyword>
<evidence type="ECO:0000256" key="6">
    <source>
        <dbReference type="SAM" id="MobiDB-lite"/>
    </source>
</evidence>
<dbReference type="InterPro" id="IPR023828">
    <property type="entry name" value="Peptidase_S8_Ser-AS"/>
</dbReference>
<keyword evidence="2 4" id="KW-0378">Hydrolase</keyword>
<name>A0ABS5BXT0_9BACT</name>
<dbReference type="PROSITE" id="PS51829">
    <property type="entry name" value="P_HOMO_B"/>
    <property type="match status" value="1"/>
</dbReference>
<dbReference type="PROSITE" id="PS00136">
    <property type="entry name" value="SUBTILASE_ASP"/>
    <property type="match status" value="1"/>
</dbReference>
<dbReference type="PANTHER" id="PTHR42884">
    <property type="entry name" value="PROPROTEIN CONVERTASE SUBTILISIN/KEXIN-RELATED"/>
    <property type="match status" value="1"/>
</dbReference>
<evidence type="ECO:0000256" key="5">
    <source>
        <dbReference type="RuleBase" id="RU003355"/>
    </source>
</evidence>
<reference evidence="8 9" key="1">
    <citation type="submission" date="2021-04" db="EMBL/GenBank/DDBJ databases">
        <authorList>
            <person name="Ivanova A."/>
        </authorList>
    </citation>
    <scope>NUCLEOTIDE SEQUENCE [LARGE SCALE GENOMIC DNA]</scope>
    <source>
        <strain evidence="8 9">G18</strain>
    </source>
</reference>
<protein>
    <submittedName>
        <fullName evidence="8">S8 family serine peptidase</fullName>
    </submittedName>
</protein>
<dbReference type="InterPro" id="IPR034054">
    <property type="entry name" value="Pep_S8_PrcA"/>
</dbReference>
<dbReference type="CDD" id="cd07498">
    <property type="entry name" value="Peptidases_S8_15"/>
    <property type="match status" value="1"/>
</dbReference>
<dbReference type="InterPro" id="IPR022398">
    <property type="entry name" value="Peptidase_S8_His-AS"/>
</dbReference>
<feature type="active site" description="Charge relay system" evidence="4">
    <location>
        <position position="269"/>
    </location>
</feature>
<dbReference type="PROSITE" id="PS00137">
    <property type="entry name" value="SUBTILASE_HIS"/>
    <property type="match status" value="1"/>
</dbReference>
<dbReference type="PROSITE" id="PS00138">
    <property type="entry name" value="SUBTILASE_SER"/>
    <property type="match status" value="1"/>
</dbReference>